<gene>
    <name evidence="2" type="ORF">WJX72_005959</name>
</gene>
<evidence type="ECO:0000313" key="2">
    <source>
        <dbReference type="EMBL" id="KAK9829452.1"/>
    </source>
</evidence>
<protein>
    <recommendedName>
        <fullName evidence="4">Desiccation-related protein PCC13-62</fullName>
    </recommendedName>
</protein>
<feature type="transmembrane region" description="Helical" evidence="1">
    <location>
        <begin position="44"/>
        <end position="67"/>
    </location>
</feature>
<sequence length="319" mass="33233">MRAAWRDVVAAADLFLREEWAFHTEIRSYRHSQLGCEQLAQMKAFMAVALVAGLAIFSAPIGCAAITDIDILQLALNLECLEAEFYSYAAYGKGLDPALRGGGPAPIGGKKANLTTDAKYYAEEIANDEIAHVAALRSVLGNNSVPCPQIDIGPAFAAAANAAFNTTLTPAFDPYANDVFFLHGAYIFEDVGVTAYSGAAPLIQDKTILGAAAGILAVEAYHAGAIRTILSQIATMITPYGVPVSTILDKISALRGAVGGGKDQGVIVNGLVNIVPADPNSIAFARTPAQVLNIVYLSPVGKPGGFFPNGVNVPGLALA</sequence>
<accession>A0AAW1R761</accession>
<dbReference type="PANTHER" id="PTHR31694:SF26">
    <property type="entry name" value="OS05G0151100 PROTEIN"/>
    <property type="match status" value="1"/>
</dbReference>
<evidence type="ECO:0000313" key="3">
    <source>
        <dbReference type="Proteomes" id="UP001489004"/>
    </source>
</evidence>
<keyword evidence="1" id="KW-0472">Membrane</keyword>
<keyword evidence="1" id="KW-1133">Transmembrane helix</keyword>
<keyword evidence="3" id="KW-1185">Reference proteome</keyword>
<dbReference type="PANTHER" id="PTHR31694">
    <property type="entry name" value="DESICCATION-LIKE PROTEIN"/>
    <property type="match status" value="1"/>
</dbReference>
<evidence type="ECO:0000256" key="1">
    <source>
        <dbReference type="SAM" id="Phobius"/>
    </source>
</evidence>
<name>A0AAW1R761_9CHLO</name>
<dbReference type="SUPFAM" id="SSF47240">
    <property type="entry name" value="Ferritin-like"/>
    <property type="match status" value="1"/>
</dbReference>
<evidence type="ECO:0008006" key="4">
    <source>
        <dbReference type="Google" id="ProtNLM"/>
    </source>
</evidence>
<proteinExistence type="predicted"/>
<dbReference type="InterPro" id="IPR052965">
    <property type="entry name" value="Pigment-catalase-like"/>
</dbReference>
<dbReference type="Pfam" id="PF13668">
    <property type="entry name" value="Ferritin_2"/>
    <property type="match status" value="1"/>
</dbReference>
<dbReference type="Proteomes" id="UP001489004">
    <property type="component" value="Unassembled WGS sequence"/>
</dbReference>
<keyword evidence="1" id="KW-0812">Transmembrane</keyword>
<dbReference type="AlphaFoldDB" id="A0AAW1R761"/>
<dbReference type="InterPro" id="IPR009078">
    <property type="entry name" value="Ferritin-like_SF"/>
</dbReference>
<reference evidence="2 3" key="1">
    <citation type="journal article" date="2024" name="Nat. Commun.">
        <title>Phylogenomics reveals the evolutionary origins of lichenization in chlorophyte algae.</title>
        <authorList>
            <person name="Puginier C."/>
            <person name="Libourel C."/>
            <person name="Otte J."/>
            <person name="Skaloud P."/>
            <person name="Haon M."/>
            <person name="Grisel S."/>
            <person name="Petersen M."/>
            <person name="Berrin J.G."/>
            <person name="Delaux P.M."/>
            <person name="Dal Grande F."/>
            <person name="Keller J."/>
        </authorList>
    </citation>
    <scope>NUCLEOTIDE SEQUENCE [LARGE SCALE GENOMIC DNA]</scope>
    <source>
        <strain evidence="2 3">SAG 2043</strain>
    </source>
</reference>
<comment type="caution">
    <text evidence="2">The sequence shown here is derived from an EMBL/GenBank/DDBJ whole genome shotgun (WGS) entry which is preliminary data.</text>
</comment>
<dbReference type="EMBL" id="JALJOR010000001">
    <property type="protein sequence ID" value="KAK9829452.1"/>
    <property type="molecule type" value="Genomic_DNA"/>
</dbReference>
<organism evidence="2 3">
    <name type="scientific">[Myrmecia] bisecta</name>
    <dbReference type="NCBI Taxonomy" id="41462"/>
    <lineage>
        <taxon>Eukaryota</taxon>
        <taxon>Viridiplantae</taxon>
        <taxon>Chlorophyta</taxon>
        <taxon>core chlorophytes</taxon>
        <taxon>Trebouxiophyceae</taxon>
        <taxon>Trebouxiales</taxon>
        <taxon>Trebouxiaceae</taxon>
        <taxon>Myrmecia</taxon>
    </lineage>
</organism>